<keyword evidence="5 9" id="KW-1133">Transmembrane helix</keyword>
<dbReference type="NCBIfam" id="TIGR00836">
    <property type="entry name" value="amt"/>
    <property type="match status" value="1"/>
</dbReference>
<dbReference type="InterPro" id="IPR024041">
    <property type="entry name" value="NH4_transpt_AmtB-like_dom"/>
</dbReference>
<feature type="transmembrane region" description="Helical" evidence="9">
    <location>
        <begin position="334"/>
        <end position="355"/>
    </location>
</feature>
<dbReference type="Gene3D" id="1.10.3430.10">
    <property type="entry name" value="Ammonium transporter AmtB like domains"/>
    <property type="match status" value="1"/>
</dbReference>
<protein>
    <recommendedName>
        <fullName evidence="8 9">Ammonium transporter</fullName>
    </recommendedName>
</protein>
<keyword evidence="4 9" id="KW-0812">Transmembrane</keyword>
<reference evidence="11 12" key="1">
    <citation type="journal article" date="2015" name="Genome Announc.">
        <title>Expanding the biotechnology potential of lactobacilli through comparative genomics of 213 strains and associated genera.</title>
        <authorList>
            <person name="Sun Z."/>
            <person name="Harris H.M."/>
            <person name="McCann A."/>
            <person name="Guo C."/>
            <person name="Argimon S."/>
            <person name="Zhang W."/>
            <person name="Yang X."/>
            <person name="Jeffery I.B."/>
            <person name="Cooney J.C."/>
            <person name="Kagawa T.F."/>
            <person name="Liu W."/>
            <person name="Song Y."/>
            <person name="Salvetti E."/>
            <person name="Wrobel A."/>
            <person name="Rasinkangas P."/>
            <person name="Parkhill J."/>
            <person name="Rea M.C."/>
            <person name="O'Sullivan O."/>
            <person name="Ritari J."/>
            <person name="Douillard F.P."/>
            <person name="Paul Ross R."/>
            <person name="Yang R."/>
            <person name="Briner A.E."/>
            <person name="Felis G.E."/>
            <person name="de Vos W.M."/>
            <person name="Barrangou R."/>
            <person name="Klaenhammer T.R."/>
            <person name="Caufield P.W."/>
            <person name="Cui Y."/>
            <person name="Zhang H."/>
            <person name="O'Toole P.W."/>
        </authorList>
    </citation>
    <scope>NUCLEOTIDE SEQUENCE [LARGE SCALE GENOMIC DNA]</scope>
    <source>
        <strain evidence="11 12">DSM 20587</strain>
    </source>
</reference>
<evidence type="ECO:0000313" key="12">
    <source>
        <dbReference type="Proteomes" id="UP000051164"/>
    </source>
</evidence>
<feature type="transmembrane region" description="Helical" evidence="9">
    <location>
        <begin position="375"/>
        <end position="400"/>
    </location>
</feature>
<keyword evidence="3 9" id="KW-0813">Transport</keyword>
<feature type="transmembrane region" description="Helical" evidence="9">
    <location>
        <begin position="62"/>
        <end position="83"/>
    </location>
</feature>
<dbReference type="EMBL" id="AYYV01000031">
    <property type="protein sequence ID" value="KRM52678.1"/>
    <property type="molecule type" value="Genomic_DNA"/>
</dbReference>
<keyword evidence="7 9" id="KW-0924">Ammonia transport</keyword>
<evidence type="ECO:0000256" key="4">
    <source>
        <dbReference type="ARBA" id="ARBA00022692"/>
    </source>
</evidence>
<dbReference type="InterPro" id="IPR029020">
    <property type="entry name" value="Ammonium/urea_transptr"/>
</dbReference>
<dbReference type="PROSITE" id="PS01219">
    <property type="entry name" value="AMMONIUM_TRANSP"/>
    <property type="match status" value="1"/>
</dbReference>
<evidence type="ECO:0000256" key="1">
    <source>
        <dbReference type="ARBA" id="ARBA00004141"/>
    </source>
</evidence>
<dbReference type="InterPro" id="IPR001905">
    <property type="entry name" value="Ammonium_transpt"/>
</dbReference>
<feature type="domain" description="Ammonium transporter AmtB-like" evidence="10">
    <location>
        <begin position="30"/>
        <end position="426"/>
    </location>
</feature>
<dbReference type="AlphaFoldDB" id="A0A8E1RJ91"/>
<evidence type="ECO:0000313" key="11">
    <source>
        <dbReference type="EMBL" id="KRM52678.1"/>
    </source>
</evidence>
<evidence type="ECO:0000256" key="9">
    <source>
        <dbReference type="RuleBase" id="RU362002"/>
    </source>
</evidence>
<evidence type="ECO:0000256" key="7">
    <source>
        <dbReference type="ARBA" id="ARBA00023177"/>
    </source>
</evidence>
<dbReference type="PANTHER" id="PTHR43029">
    <property type="entry name" value="AMMONIUM TRANSPORTER MEP2"/>
    <property type="match status" value="1"/>
</dbReference>
<sequence length="466" mass="50403">MYWTFQKDDVRIYDIKREGSDVMNAANTSFMILSSILVLFMTPGLAFFYGGLVSKRNVVNTMLSVFIMTGVAIVLWIVIGYSLSFSGNIGGVVGDVKNFFMNGVDLTSLTATKIPTGIFSVFEMMFAIITPALFVGAVVGRIKFNFLLVFLILWSIIIYYPMVHLVWSPNGLLAGLGTLDFAGGTVVHINAGVTAFVLSAFLGKRVKFGDIPHTHYNLPWVLLGATILWIGWYGFNAGSAMGVDNIAAQATITTTMSTGTAMVTWMILDMIINGKPTLVGVCTGTLCGLVGVTPACGFVTIAGSFWIGMFSTFASYFFVNYLKDRIGVDDALDAFGCHGVSGIVGSIATGLFATKSVNPIVAHNGAFYGGGFHQLGVQIIATLATIVFVTIAASIIIKLLSLVMPMRVNRKEEKMGLDKGEHGEEADYTVDMSENLDEYRSDLNLYSKEFRGQLGGLDTNKDPHLH</sequence>
<evidence type="ECO:0000259" key="10">
    <source>
        <dbReference type="Pfam" id="PF00909"/>
    </source>
</evidence>
<dbReference type="GO" id="GO:0008519">
    <property type="term" value="F:ammonium channel activity"/>
    <property type="evidence" value="ECO:0007669"/>
    <property type="project" value="InterPro"/>
</dbReference>
<feature type="transmembrane region" description="Helical" evidence="9">
    <location>
        <begin position="215"/>
        <end position="234"/>
    </location>
</feature>
<evidence type="ECO:0000256" key="5">
    <source>
        <dbReference type="ARBA" id="ARBA00022989"/>
    </source>
</evidence>
<name>A0A8E1RJ91_LENKE</name>
<evidence type="ECO:0000256" key="2">
    <source>
        <dbReference type="ARBA" id="ARBA00005887"/>
    </source>
</evidence>
<evidence type="ECO:0000256" key="3">
    <source>
        <dbReference type="ARBA" id="ARBA00022448"/>
    </source>
</evidence>
<comment type="subcellular location">
    <subcellularLocation>
        <location evidence="9">Cell membrane</location>
        <topology evidence="9">Multi-pass membrane protein</topology>
    </subcellularLocation>
    <subcellularLocation>
        <location evidence="1">Membrane</location>
        <topology evidence="1">Multi-pass membrane protein</topology>
    </subcellularLocation>
</comment>
<gene>
    <name evidence="11" type="ORF">FC95_GL001130</name>
</gene>
<dbReference type="Pfam" id="PF00909">
    <property type="entry name" value="Ammonium_transp"/>
    <property type="match status" value="1"/>
</dbReference>
<organism evidence="11 12">
    <name type="scientific">Lentilactobacillus kefiri DSM 20587 = JCM 5818</name>
    <dbReference type="NCBI Taxonomy" id="1423764"/>
    <lineage>
        <taxon>Bacteria</taxon>
        <taxon>Bacillati</taxon>
        <taxon>Bacillota</taxon>
        <taxon>Bacilli</taxon>
        <taxon>Lactobacillales</taxon>
        <taxon>Lactobacillaceae</taxon>
        <taxon>Lentilactobacillus</taxon>
    </lineage>
</organism>
<dbReference type="Proteomes" id="UP000051164">
    <property type="component" value="Unassembled WGS sequence"/>
</dbReference>
<accession>A0A8E1RJ91</accession>
<dbReference type="PANTHER" id="PTHR43029:SF10">
    <property type="entry name" value="AMMONIUM TRANSPORTER MEP2"/>
    <property type="match status" value="1"/>
</dbReference>
<feature type="transmembrane region" description="Helical" evidence="9">
    <location>
        <begin position="118"/>
        <end position="139"/>
    </location>
</feature>
<feature type="transmembrane region" description="Helical" evidence="9">
    <location>
        <begin position="301"/>
        <end position="322"/>
    </location>
</feature>
<comment type="caution">
    <text evidence="11">The sequence shown here is derived from an EMBL/GenBank/DDBJ whole genome shotgun (WGS) entry which is preliminary data.</text>
</comment>
<feature type="transmembrane region" description="Helical" evidence="9">
    <location>
        <begin position="246"/>
        <end position="268"/>
    </location>
</feature>
<evidence type="ECO:0000256" key="8">
    <source>
        <dbReference type="ARBA" id="ARBA00050025"/>
    </source>
</evidence>
<dbReference type="InterPro" id="IPR018047">
    <property type="entry name" value="Ammonium_transpt_CS"/>
</dbReference>
<feature type="transmembrane region" description="Helical" evidence="9">
    <location>
        <begin position="277"/>
        <end position="295"/>
    </location>
</feature>
<feature type="transmembrane region" description="Helical" evidence="9">
    <location>
        <begin position="179"/>
        <end position="203"/>
    </location>
</feature>
<proteinExistence type="inferred from homology"/>
<evidence type="ECO:0000256" key="6">
    <source>
        <dbReference type="ARBA" id="ARBA00023136"/>
    </source>
</evidence>
<dbReference type="GO" id="GO:0005886">
    <property type="term" value="C:plasma membrane"/>
    <property type="evidence" value="ECO:0007669"/>
    <property type="project" value="UniProtKB-SubCell"/>
</dbReference>
<keyword evidence="6 9" id="KW-0472">Membrane</keyword>
<dbReference type="SUPFAM" id="SSF111352">
    <property type="entry name" value="Ammonium transporter"/>
    <property type="match status" value="1"/>
</dbReference>
<comment type="similarity">
    <text evidence="2 9">Belongs to the ammonia transporter channel (TC 1.A.11.2) family.</text>
</comment>
<feature type="transmembrane region" description="Helical" evidence="9">
    <location>
        <begin position="146"/>
        <end position="167"/>
    </location>
</feature>
<feature type="transmembrane region" description="Helical" evidence="9">
    <location>
        <begin position="30"/>
        <end position="50"/>
    </location>
</feature>